<dbReference type="SUPFAM" id="SSF102114">
    <property type="entry name" value="Radical SAM enzymes"/>
    <property type="match status" value="1"/>
</dbReference>
<evidence type="ECO:0000259" key="3">
    <source>
        <dbReference type="PROSITE" id="PS51918"/>
    </source>
</evidence>
<dbReference type="EMBL" id="LAZR01046440">
    <property type="protein sequence ID" value="KKK96537.1"/>
    <property type="molecule type" value="Genomic_DNA"/>
</dbReference>
<proteinExistence type="predicted"/>
<feature type="non-terminal residue" evidence="4">
    <location>
        <position position="148"/>
    </location>
</feature>
<dbReference type="PANTHER" id="PTHR10949:SF0">
    <property type="entry name" value="LIPOYL SYNTHASE, MITOCHONDRIAL"/>
    <property type="match status" value="1"/>
</dbReference>
<dbReference type="PANTHER" id="PTHR10949">
    <property type="entry name" value="LIPOYL SYNTHASE"/>
    <property type="match status" value="1"/>
</dbReference>
<dbReference type="InterPro" id="IPR003698">
    <property type="entry name" value="Lipoyl_synth"/>
</dbReference>
<gene>
    <name evidence="4" type="ORF">LCGC14_2661790</name>
</gene>
<name>A0A0F8ZRR1_9ZZZZ</name>
<dbReference type="Pfam" id="PF04055">
    <property type="entry name" value="Radical_SAM"/>
    <property type="match status" value="1"/>
</dbReference>
<accession>A0A0F8ZRR1</accession>
<protein>
    <recommendedName>
        <fullName evidence="3">Radical SAM core domain-containing protein</fullName>
    </recommendedName>
</protein>
<sequence>MTDRRTQSGRRLPPWLTKRLAASSDAPAVAQMLKDLGLVTVCDGAHCPNRHECFSRGTATFMILGGTCTRNCSFCAVESKDPGPVRDDEPDAVAEAARRLKLRHVVVTSVTRDDLPDGGAGHFARTIQAVRAALPESVIEVLTPDFQG</sequence>
<keyword evidence="2" id="KW-0004">4Fe-4S</keyword>
<evidence type="ECO:0000313" key="4">
    <source>
        <dbReference type="EMBL" id="KKK96537.1"/>
    </source>
</evidence>
<keyword evidence="2" id="KW-0408">Iron</keyword>
<feature type="domain" description="Radical SAM core" evidence="3">
    <location>
        <begin position="54"/>
        <end position="148"/>
    </location>
</feature>
<dbReference type="InterPro" id="IPR058240">
    <property type="entry name" value="rSAM_sf"/>
</dbReference>
<keyword evidence="2" id="KW-0411">Iron-sulfur</keyword>
<dbReference type="GO" id="GO:0051539">
    <property type="term" value="F:4 iron, 4 sulfur cluster binding"/>
    <property type="evidence" value="ECO:0007669"/>
    <property type="project" value="UniProtKB-KW"/>
</dbReference>
<reference evidence="4" key="1">
    <citation type="journal article" date="2015" name="Nature">
        <title>Complex archaea that bridge the gap between prokaryotes and eukaryotes.</title>
        <authorList>
            <person name="Spang A."/>
            <person name="Saw J.H."/>
            <person name="Jorgensen S.L."/>
            <person name="Zaremba-Niedzwiedzka K."/>
            <person name="Martijn J."/>
            <person name="Lind A.E."/>
            <person name="van Eijk R."/>
            <person name="Schleper C."/>
            <person name="Guy L."/>
            <person name="Ettema T.J."/>
        </authorList>
    </citation>
    <scope>NUCLEOTIDE SEQUENCE</scope>
</reference>
<dbReference type="InterPro" id="IPR007197">
    <property type="entry name" value="rSAM"/>
</dbReference>
<dbReference type="SFLD" id="SFLDS00029">
    <property type="entry name" value="Radical_SAM"/>
    <property type="match status" value="1"/>
</dbReference>
<comment type="cofactor">
    <cofactor evidence="1">
        <name>[4Fe-4S] cluster</name>
        <dbReference type="ChEBI" id="CHEBI:49883"/>
    </cofactor>
</comment>
<dbReference type="PROSITE" id="PS51918">
    <property type="entry name" value="RADICAL_SAM"/>
    <property type="match status" value="1"/>
</dbReference>
<keyword evidence="2" id="KW-0479">Metal-binding</keyword>
<evidence type="ECO:0000256" key="2">
    <source>
        <dbReference type="ARBA" id="ARBA00022485"/>
    </source>
</evidence>
<dbReference type="GO" id="GO:0016992">
    <property type="term" value="F:lipoate synthase activity"/>
    <property type="evidence" value="ECO:0007669"/>
    <property type="project" value="InterPro"/>
</dbReference>
<organism evidence="4">
    <name type="scientific">marine sediment metagenome</name>
    <dbReference type="NCBI Taxonomy" id="412755"/>
    <lineage>
        <taxon>unclassified sequences</taxon>
        <taxon>metagenomes</taxon>
        <taxon>ecological metagenomes</taxon>
    </lineage>
</organism>
<evidence type="ECO:0000256" key="1">
    <source>
        <dbReference type="ARBA" id="ARBA00001966"/>
    </source>
</evidence>
<dbReference type="AlphaFoldDB" id="A0A0F8ZRR1"/>
<comment type="caution">
    <text evidence="4">The sequence shown here is derived from an EMBL/GenBank/DDBJ whole genome shotgun (WGS) entry which is preliminary data.</text>
</comment>